<dbReference type="PANTHER" id="PTHR34205">
    <property type="entry name" value="TRANSMEMBRANE PROTEIN"/>
    <property type="match status" value="1"/>
</dbReference>
<dbReference type="EMBL" id="JAOPGA020000651">
    <property type="protein sequence ID" value="KAL0480303.1"/>
    <property type="molecule type" value="Genomic_DNA"/>
</dbReference>
<reference evidence="2 3" key="1">
    <citation type="submission" date="2024-03" db="EMBL/GenBank/DDBJ databases">
        <title>The Acrasis kona genome and developmental transcriptomes reveal deep origins of eukaryotic multicellular pathways.</title>
        <authorList>
            <person name="Sheikh S."/>
            <person name="Fu C.-J."/>
            <person name="Brown M.W."/>
            <person name="Baldauf S.L."/>
        </authorList>
    </citation>
    <scope>NUCLEOTIDE SEQUENCE [LARGE SCALE GENOMIC DNA]</scope>
    <source>
        <strain evidence="2 3">ATCC MYA-3509</strain>
    </source>
</reference>
<evidence type="ECO:0000313" key="3">
    <source>
        <dbReference type="Proteomes" id="UP001431209"/>
    </source>
</evidence>
<dbReference type="InterPro" id="IPR009305">
    <property type="entry name" value="Mpo1-like"/>
</dbReference>
<gene>
    <name evidence="2" type="ORF">AKO1_007069</name>
</gene>
<protein>
    <submittedName>
        <fullName evidence="2">Pnec</fullName>
    </submittedName>
</protein>
<dbReference type="AlphaFoldDB" id="A0AAW2YSD0"/>
<accession>A0AAW2YSD0</accession>
<feature type="transmembrane region" description="Helical" evidence="1">
    <location>
        <begin position="27"/>
        <end position="44"/>
    </location>
</feature>
<evidence type="ECO:0000313" key="2">
    <source>
        <dbReference type="EMBL" id="KAL0480303.1"/>
    </source>
</evidence>
<dbReference type="PANTHER" id="PTHR34205:SF2">
    <property type="entry name" value="DUF962 DOMAIN-CONTAINING PROTEIN"/>
    <property type="match status" value="1"/>
</dbReference>
<evidence type="ECO:0000256" key="1">
    <source>
        <dbReference type="SAM" id="Phobius"/>
    </source>
</evidence>
<comment type="caution">
    <text evidence="2">The sequence shown here is derived from an EMBL/GenBank/DDBJ whole genome shotgun (WGS) entry which is preliminary data.</text>
</comment>
<dbReference type="Proteomes" id="UP001431209">
    <property type="component" value="Unassembled WGS sequence"/>
</dbReference>
<keyword evidence="1" id="KW-1133">Transmembrane helix</keyword>
<sequence length="108" mass="12783">MSNKGFKSMDEFYPHYISEHKNPINRILHVMGTTLAVSFLLFCLTTGRFALIPFIFVIGYGFAWVGHFVFEKNKPATFKHPFYSFAGDFYMLYDIITRKRSVYEFTRR</sequence>
<dbReference type="Pfam" id="PF06127">
    <property type="entry name" value="Mpo1-like"/>
    <property type="match status" value="1"/>
</dbReference>
<feature type="transmembrane region" description="Helical" evidence="1">
    <location>
        <begin position="50"/>
        <end position="70"/>
    </location>
</feature>
<organism evidence="2 3">
    <name type="scientific">Acrasis kona</name>
    <dbReference type="NCBI Taxonomy" id="1008807"/>
    <lineage>
        <taxon>Eukaryota</taxon>
        <taxon>Discoba</taxon>
        <taxon>Heterolobosea</taxon>
        <taxon>Tetramitia</taxon>
        <taxon>Eutetramitia</taxon>
        <taxon>Acrasidae</taxon>
        <taxon>Acrasis</taxon>
    </lineage>
</organism>
<proteinExistence type="predicted"/>
<name>A0AAW2YSD0_9EUKA</name>
<keyword evidence="1" id="KW-0812">Transmembrane</keyword>
<keyword evidence="1" id="KW-0472">Membrane</keyword>
<keyword evidence="3" id="KW-1185">Reference proteome</keyword>